<proteinExistence type="predicted"/>
<dbReference type="Gene3D" id="3.40.50.300">
    <property type="entry name" value="P-loop containing nucleotide triphosphate hydrolases"/>
    <property type="match status" value="1"/>
</dbReference>
<keyword evidence="1" id="KW-0812">Transmembrane</keyword>
<keyword evidence="1" id="KW-1133">Transmembrane helix</keyword>
<feature type="transmembrane region" description="Helical" evidence="1">
    <location>
        <begin position="81"/>
        <end position="104"/>
    </location>
</feature>
<dbReference type="SUPFAM" id="SSF52540">
    <property type="entry name" value="P-loop containing nucleoside triphosphate hydrolases"/>
    <property type="match status" value="1"/>
</dbReference>
<dbReference type="Proteomes" id="UP000184394">
    <property type="component" value="Unassembled WGS sequence"/>
</dbReference>
<dbReference type="InterPro" id="IPR045528">
    <property type="entry name" value="DO-GTPase2"/>
</dbReference>
<feature type="domain" description="Double-GTPase 2" evidence="2">
    <location>
        <begin position="191"/>
        <end position="395"/>
    </location>
</feature>
<organism evidence="3 4">
    <name type="scientific">Ruminococcus flavefaciens</name>
    <dbReference type="NCBI Taxonomy" id="1265"/>
    <lineage>
        <taxon>Bacteria</taxon>
        <taxon>Bacillati</taxon>
        <taxon>Bacillota</taxon>
        <taxon>Clostridia</taxon>
        <taxon>Eubacteriales</taxon>
        <taxon>Oscillospiraceae</taxon>
        <taxon>Ruminococcus</taxon>
    </lineage>
</organism>
<reference evidence="3 4" key="1">
    <citation type="submission" date="2016-11" db="EMBL/GenBank/DDBJ databases">
        <authorList>
            <person name="Jaros S."/>
            <person name="Januszkiewicz K."/>
            <person name="Wedrychowicz H."/>
        </authorList>
    </citation>
    <scope>NUCLEOTIDE SEQUENCE [LARGE SCALE GENOMIC DNA]</scope>
    <source>
        <strain evidence="3 4">Y1</strain>
    </source>
</reference>
<evidence type="ECO:0000259" key="2">
    <source>
        <dbReference type="Pfam" id="PF19993"/>
    </source>
</evidence>
<dbReference type="InterPro" id="IPR027417">
    <property type="entry name" value="P-loop_NTPase"/>
</dbReference>
<evidence type="ECO:0000256" key="1">
    <source>
        <dbReference type="SAM" id="Phobius"/>
    </source>
</evidence>
<sequence>MASTPQPAKKSYFFDKGYKDLGNTIKGAWVRNWESVKNYADNLKDLGDKSAAGKWFFGILNVIAIIAVFVFGSAITAVITVLHIVILLLFMLLVYIGFSCIWLVDRIYLLRNKIFTACHECKEKSLIPTYICPKCGAKHTNLTPGIYGILHRTCNCGEKLPVTFFNGRKELSAECPHCGHALSDRESRPICIPIVGGRSVGKTAFITAFSKEFIENIAPSKSIDIEFYNSRKEDIYREIKQDYDTGSTRMTDRPQDVTQASSVSFSFFAKHPTFTPERLIHVYDIAGEVFTDNNENEVQKQYEYCQGIVLIIDPFAIPSIRYKYEELLEPEDVAGIGKADINEIINSFLNKLREVTGMSDNKMSNVPLAIVISKIDSAGLDQDVGEMAVNKLMRSQPDKFTDYYDTQDYLCRKFLKENDMSSFLSNVTIQFKVNRFFACSAIGHTRDKGKYQPKGVLAPMQWLFGLADNKMGQVWNDISFSKKPTYFDE</sequence>
<dbReference type="RefSeq" id="WP_072949128.1">
    <property type="nucleotide sequence ID" value="NZ_FRCT01000003.1"/>
</dbReference>
<dbReference type="EMBL" id="FRCT01000003">
    <property type="protein sequence ID" value="SHM31652.1"/>
    <property type="molecule type" value="Genomic_DNA"/>
</dbReference>
<name>A0A1M7HSY6_RUMFL</name>
<gene>
    <name evidence="3" type="ORF">SAMN04487860_10379</name>
</gene>
<evidence type="ECO:0000313" key="4">
    <source>
        <dbReference type="Proteomes" id="UP000184394"/>
    </source>
</evidence>
<protein>
    <recommendedName>
        <fullName evidence="2">Double-GTPase 2 domain-containing protein</fullName>
    </recommendedName>
</protein>
<feature type="transmembrane region" description="Helical" evidence="1">
    <location>
        <begin position="55"/>
        <end position="75"/>
    </location>
</feature>
<accession>A0A1M7HSY6</accession>
<dbReference type="OrthoDB" id="2990125at2"/>
<keyword evidence="1" id="KW-0472">Membrane</keyword>
<dbReference type="Pfam" id="PF19993">
    <property type="entry name" value="DO-GTPase2"/>
    <property type="match status" value="1"/>
</dbReference>
<dbReference type="AlphaFoldDB" id="A0A1M7HSY6"/>
<evidence type="ECO:0000313" key="3">
    <source>
        <dbReference type="EMBL" id="SHM31652.1"/>
    </source>
</evidence>